<feature type="region of interest" description="Disordered" evidence="1">
    <location>
        <begin position="1"/>
        <end position="43"/>
    </location>
</feature>
<evidence type="ECO:0000256" key="1">
    <source>
        <dbReference type="SAM" id="MobiDB-lite"/>
    </source>
</evidence>
<dbReference type="AlphaFoldDB" id="A0A7D7L0T9"/>
<gene>
    <name evidence="3" type="ORF">CIB50_0002462</name>
</gene>
<name>A0A7D7L0T9_KOCVA</name>
<reference evidence="3" key="1">
    <citation type="submission" date="2017-08" db="EMBL/GenBank/DDBJ databases">
        <authorList>
            <person name="Minaev M."/>
            <person name="Kurbakov K.A."/>
            <person name="Solodovnikova G.I."/>
            <person name="Kuznetsova O.A."/>
            <person name="Lisitsyn A.B."/>
        </authorList>
    </citation>
    <scope>NUCLEOTIDE SEQUENCE</scope>
    <source>
        <strain evidence="3">80</strain>
    </source>
</reference>
<dbReference type="Gene3D" id="3.40.50.12080">
    <property type="match status" value="1"/>
</dbReference>
<dbReference type="RefSeq" id="WP_161971375.1">
    <property type="nucleotide sequence ID" value="NZ_CP059343.1"/>
</dbReference>
<dbReference type="KEGG" id="kvr:CIB50_0002462"/>
<protein>
    <recommendedName>
        <fullName evidence="2">Polysaccharide biosynthesis enzyme WcbI domain-containing protein</fullName>
    </recommendedName>
</protein>
<dbReference type="Pfam" id="PF18588">
    <property type="entry name" value="WcbI"/>
    <property type="match status" value="1"/>
</dbReference>
<feature type="compositionally biased region" description="Basic and acidic residues" evidence="1">
    <location>
        <begin position="1"/>
        <end position="11"/>
    </location>
</feature>
<dbReference type="Proteomes" id="UP000216825">
    <property type="component" value="Chromosome"/>
</dbReference>
<evidence type="ECO:0000313" key="4">
    <source>
        <dbReference type="Proteomes" id="UP000216825"/>
    </source>
</evidence>
<accession>A0A7D7L0T9</accession>
<organism evidence="3 4">
    <name type="scientific">Kocuria varians</name>
    <name type="common">Micrococcus varians</name>
    <dbReference type="NCBI Taxonomy" id="1272"/>
    <lineage>
        <taxon>Bacteria</taxon>
        <taxon>Bacillati</taxon>
        <taxon>Actinomycetota</taxon>
        <taxon>Actinomycetes</taxon>
        <taxon>Micrococcales</taxon>
        <taxon>Micrococcaceae</taxon>
        <taxon>Kocuria</taxon>
    </lineage>
</organism>
<evidence type="ECO:0000313" key="3">
    <source>
        <dbReference type="EMBL" id="QMS57713.1"/>
    </source>
</evidence>
<dbReference type="InterPro" id="IPR041307">
    <property type="entry name" value="WcbI"/>
</dbReference>
<proteinExistence type="predicted"/>
<reference evidence="3" key="2">
    <citation type="submission" date="2020-07" db="EMBL/GenBank/DDBJ databases">
        <title>Genome of starter culture bacteria Kocuria salsicia reveals its technological properties and safety for usage in meat industry.</title>
        <authorList>
            <person name="Michael M."/>
            <person name="Konstantin K."/>
            <person name="Evgenii K."/>
            <person name="Galina S."/>
            <person name="Oksana K."/>
            <person name="Andrei L."/>
        </authorList>
    </citation>
    <scope>NUCLEOTIDE SEQUENCE [LARGE SCALE GENOMIC DNA]</scope>
    <source>
        <strain evidence="3">80</strain>
    </source>
</reference>
<keyword evidence="4" id="KW-1185">Reference proteome</keyword>
<dbReference type="EMBL" id="CP059343">
    <property type="protein sequence ID" value="QMS57713.1"/>
    <property type="molecule type" value="Genomic_DNA"/>
</dbReference>
<sequence>MPAEHTPHVIDDVDPQGQDAVHRPPAESTVSGQGPQDDGRRRHYGDFYGLTELPDLPLFAVYGNCQAESLRVLLHGALEGQWHGVRMPPVHELTREDLPHLHALLPRLGLFVTQPVVPGYRGLPLGTDDVVPRLGSRVEVVRVPAMRWSAFMPTLAIVRAPSVGDPPVVPYHDLRVLTAAARGESTVHLEHPSAAAAHAGREESLAQLRIRQEAHRTLDVASVLDAAGPNAVHVINHPCNDVLRTVASEILDAAGLSAPVPDPGRVLLGGIRAPVHESTLEVFGYTASDLDGGPREDWLVQGSHITEDTVAAEHLRWYAQNPAVVSAGLTRHARLIERLGLRP</sequence>
<feature type="domain" description="Polysaccharide biosynthesis enzyme WcbI" evidence="2">
    <location>
        <begin position="59"/>
        <end position="258"/>
    </location>
</feature>
<evidence type="ECO:0000259" key="2">
    <source>
        <dbReference type="Pfam" id="PF18588"/>
    </source>
</evidence>